<evidence type="ECO:0000256" key="12">
    <source>
        <dbReference type="ARBA" id="ARBA00042373"/>
    </source>
</evidence>
<evidence type="ECO:0000256" key="7">
    <source>
        <dbReference type="ARBA" id="ARBA00023180"/>
    </source>
</evidence>
<organism evidence="16 17">
    <name type="scientific">Aphanomyces stellatus</name>
    <dbReference type="NCBI Taxonomy" id="120398"/>
    <lineage>
        <taxon>Eukaryota</taxon>
        <taxon>Sar</taxon>
        <taxon>Stramenopiles</taxon>
        <taxon>Oomycota</taxon>
        <taxon>Saprolegniomycetes</taxon>
        <taxon>Saprolegniales</taxon>
        <taxon>Verrucalvaceae</taxon>
        <taxon>Aphanomyces</taxon>
    </lineage>
</organism>
<dbReference type="InterPro" id="IPR035992">
    <property type="entry name" value="Ricin_B-like_lectins"/>
</dbReference>
<evidence type="ECO:0000256" key="14">
    <source>
        <dbReference type="SAM" id="Phobius"/>
    </source>
</evidence>
<accession>A0A485KW95</accession>
<dbReference type="Gene3D" id="3.20.20.80">
    <property type="entry name" value="Glycosidases"/>
    <property type="match status" value="1"/>
</dbReference>
<comment type="function">
    <text evidence="11">Glucanases play a role in cell expansion during growth, in cell-cell fusion during mating, and in spore release during sporulation. This enzyme may be involved in beta-glucan degradation. Active on laminarin and lichenan.</text>
</comment>
<keyword evidence="17" id="KW-1185">Reference proteome</keyword>
<proteinExistence type="predicted"/>
<feature type="transmembrane region" description="Helical" evidence="14">
    <location>
        <begin position="30"/>
        <end position="49"/>
    </location>
</feature>
<evidence type="ECO:0000256" key="3">
    <source>
        <dbReference type="ARBA" id="ARBA00012780"/>
    </source>
</evidence>
<gene>
    <name evidence="16" type="primary">Aste57867_12403</name>
    <name evidence="15" type="ORF">As57867_012357</name>
    <name evidence="16" type="ORF">ASTE57867_12403</name>
</gene>
<dbReference type="SUPFAM" id="SSF51445">
    <property type="entry name" value="(Trans)glycosidases"/>
    <property type="match status" value="1"/>
</dbReference>
<dbReference type="Proteomes" id="UP000332933">
    <property type="component" value="Unassembled WGS sequence"/>
</dbReference>
<keyword evidence="5" id="KW-0378">Hydrolase</keyword>
<dbReference type="PANTHER" id="PTHR16631:SF17">
    <property type="entry name" value="GLUCAN ENDO-1,3-BETA-GLUCOSIDASE BTGC"/>
    <property type="match status" value="1"/>
</dbReference>
<evidence type="ECO:0000313" key="15">
    <source>
        <dbReference type="EMBL" id="KAF0696870.1"/>
    </source>
</evidence>
<dbReference type="EMBL" id="VJMH01005361">
    <property type="protein sequence ID" value="KAF0696870.1"/>
    <property type="molecule type" value="Genomic_DNA"/>
</dbReference>
<dbReference type="PANTHER" id="PTHR16631">
    <property type="entry name" value="GLUCAN 1,3-BETA-GLUCOSIDASE"/>
    <property type="match status" value="1"/>
</dbReference>
<keyword evidence="10" id="KW-0624">Polysaccharide degradation</keyword>
<keyword evidence="4" id="KW-1003">Cell membrane</keyword>
<evidence type="ECO:0000256" key="6">
    <source>
        <dbReference type="ARBA" id="ARBA00023136"/>
    </source>
</evidence>
<evidence type="ECO:0000256" key="13">
    <source>
        <dbReference type="ARBA" id="ARBA00043078"/>
    </source>
</evidence>
<evidence type="ECO:0000256" key="11">
    <source>
        <dbReference type="ARBA" id="ARBA00037649"/>
    </source>
</evidence>
<comment type="catalytic activity">
    <reaction evidence="1">
        <text>Hydrolysis of (1-&gt;3)-beta-D-glucosidic linkages in (1-&gt;3)-beta-D-glucans.</text>
        <dbReference type="EC" id="3.2.1.39"/>
    </reaction>
</comment>
<dbReference type="EC" id="3.2.1.39" evidence="3"/>
<comment type="subcellular location">
    <subcellularLocation>
        <location evidence="2">Cell membrane</location>
    </subcellularLocation>
</comment>
<evidence type="ECO:0000313" key="17">
    <source>
        <dbReference type="Proteomes" id="UP000332933"/>
    </source>
</evidence>
<keyword evidence="14" id="KW-1133">Transmembrane helix</keyword>
<dbReference type="InterPro" id="IPR017853">
    <property type="entry name" value="GH"/>
</dbReference>
<dbReference type="InterPro" id="IPR050732">
    <property type="entry name" value="Beta-glucan_modifiers"/>
</dbReference>
<evidence type="ECO:0000256" key="4">
    <source>
        <dbReference type="ARBA" id="ARBA00022475"/>
    </source>
</evidence>
<reference evidence="16 17" key="1">
    <citation type="submission" date="2019-03" db="EMBL/GenBank/DDBJ databases">
        <authorList>
            <person name="Gaulin E."/>
            <person name="Dumas B."/>
        </authorList>
    </citation>
    <scope>NUCLEOTIDE SEQUENCE [LARGE SCALE GENOMIC DNA]</scope>
    <source>
        <strain evidence="16">CBS 568.67</strain>
    </source>
</reference>
<dbReference type="AlphaFoldDB" id="A0A485KW95"/>
<name>A0A485KW95_9STRA</name>
<dbReference type="OrthoDB" id="77201at2759"/>
<reference evidence="15" key="2">
    <citation type="submission" date="2019-06" db="EMBL/GenBank/DDBJ databases">
        <title>Genomics analysis of Aphanomyces spp. identifies a new class of oomycete effector associated with host adaptation.</title>
        <authorList>
            <person name="Gaulin E."/>
        </authorList>
    </citation>
    <scope>NUCLEOTIDE SEQUENCE</scope>
    <source>
        <strain evidence="15">CBS 578.67</strain>
    </source>
</reference>
<dbReference type="GO" id="GO:0000272">
    <property type="term" value="P:polysaccharide catabolic process"/>
    <property type="evidence" value="ECO:0007669"/>
    <property type="project" value="UniProtKB-KW"/>
</dbReference>
<keyword evidence="6 14" id="KW-0472">Membrane</keyword>
<dbReference type="GO" id="GO:0071555">
    <property type="term" value="P:cell wall organization"/>
    <property type="evidence" value="ECO:0007669"/>
    <property type="project" value="UniProtKB-KW"/>
</dbReference>
<dbReference type="GO" id="GO:0005886">
    <property type="term" value="C:plasma membrane"/>
    <property type="evidence" value="ECO:0007669"/>
    <property type="project" value="UniProtKB-SubCell"/>
</dbReference>
<evidence type="ECO:0000256" key="10">
    <source>
        <dbReference type="ARBA" id="ARBA00023326"/>
    </source>
</evidence>
<keyword evidence="7" id="KW-0325">Glycoprotein</keyword>
<keyword evidence="9" id="KW-0961">Cell wall biogenesis/degradation</keyword>
<dbReference type="GO" id="GO:0042973">
    <property type="term" value="F:glucan endo-1,3-beta-D-glucosidase activity"/>
    <property type="evidence" value="ECO:0007669"/>
    <property type="project" value="UniProtKB-EC"/>
</dbReference>
<evidence type="ECO:0000256" key="8">
    <source>
        <dbReference type="ARBA" id="ARBA00023277"/>
    </source>
</evidence>
<keyword evidence="14" id="KW-0812">Transmembrane</keyword>
<evidence type="ECO:0000256" key="1">
    <source>
        <dbReference type="ARBA" id="ARBA00000382"/>
    </source>
</evidence>
<sequence length="496" mass="53471">MVHTKVDDTFILDATATTASNAKPRRLVKVLATALIGVAAVVGTVFAAGQSETSTTTLTTSIAVGATNGDVSVCYFAGSNNASTILRDFAKIKERFSAVRTFATGHSDLNLIDLAAQAGLKIHAGLSSYDQDQGRRDIQAIVDGLTKHPNTVLSVTANGFIHDGGEWDHEHEPAQRRILADQNSDSTAIGVAKAVIRRLQLAAAVANVTASLPAIAMVQTDQDWLSNSGQGVPGDVDVVAVVIQPYYDATDASTTPIQDLTARWNAIVQAFPNKKIVLAGTGWPTNGPIVNGHYPSFVTAQKFVADALAWFSTGGGGDSPSLFAFQFVDSNRANFGLVDQAKQWKFEFTKPMEKSVPTYLAFANVDAKVVLGVNDLNTVTLLNWNGWTRDSNRMWIQNEDQYYSAAASPNTLGCMGVELLVGSHKPISKSTVHVSKCYFDETQSWSYNVATKQLQHLAYGRNCLTVWPSNEYPTLSTCAVPGSPELLSQQFEQWSM</sequence>
<protein>
    <recommendedName>
        <fullName evidence="3">glucan endo-1,3-beta-D-glucosidase</fullName>
        <ecNumber evidence="3">3.2.1.39</ecNumber>
    </recommendedName>
    <alternativeName>
        <fullName evidence="13">Endo-1,3-beta-glucanase btgC</fullName>
    </alternativeName>
    <alternativeName>
        <fullName evidence="12">Laminarinase btgC</fullName>
    </alternativeName>
</protein>
<dbReference type="SUPFAM" id="SSF50370">
    <property type="entry name" value="Ricin B-like lectins"/>
    <property type="match status" value="1"/>
</dbReference>
<dbReference type="EMBL" id="CAADRA010005382">
    <property type="protein sequence ID" value="VFT89254.1"/>
    <property type="molecule type" value="Genomic_DNA"/>
</dbReference>
<evidence type="ECO:0000256" key="5">
    <source>
        <dbReference type="ARBA" id="ARBA00022801"/>
    </source>
</evidence>
<evidence type="ECO:0000313" key="16">
    <source>
        <dbReference type="EMBL" id="VFT89254.1"/>
    </source>
</evidence>
<keyword evidence="8" id="KW-0119">Carbohydrate metabolism</keyword>
<evidence type="ECO:0000256" key="9">
    <source>
        <dbReference type="ARBA" id="ARBA00023316"/>
    </source>
</evidence>
<evidence type="ECO:0000256" key="2">
    <source>
        <dbReference type="ARBA" id="ARBA00004236"/>
    </source>
</evidence>